<keyword evidence="2" id="KW-1185">Reference proteome</keyword>
<comment type="caution">
    <text evidence="1">The sequence shown here is derived from an EMBL/GenBank/DDBJ whole genome shotgun (WGS) entry which is preliminary data.</text>
</comment>
<evidence type="ECO:0000313" key="1">
    <source>
        <dbReference type="EMBL" id="TRO65660.1"/>
    </source>
</evidence>
<gene>
    <name evidence="1" type="ORF">FGM01_09700</name>
</gene>
<sequence length="176" mass="19672">MKRLILLIFIFNRLVTFGQDVSTNSQFSLNLLAPSAEYEIAIAERSTVNLDLGVGFAYHRSSYSGEAFGVFPGFEVQYRQYYNFTQRADKGRKISENSANYIAGIASITGGKPIIGDLEYSNDYGVFIGPAWGLQRVYYSGFKLNLNLGLGLGFNEAEEIYFTPLFGLQLGWVIIK</sequence>
<protein>
    <recommendedName>
        <fullName evidence="3">DUF3575 domain-containing protein</fullName>
    </recommendedName>
</protein>
<dbReference type="AlphaFoldDB" id="A0A550I3V9"/>
<evidence type="ECO:0000313" key="2">
    <source>
        <dbReference type="Proteomes" id="UP000315131"/>
    </source>
</evidence>
<dbReference type="RefSeq" id="WP_143410975.1">
    <property type="nucleotide sequence ID" value="NZ_VHSF01000002.1"/>
</dbReference>
<accession>A0A550I3V9</accession>
<dbReference type="EMBL" id="VHSF01000002">
    <property type="protein sequence ID" value="TRO65660.1"/>
    <property type="molecule type" value="Genomic_DNA"/>
</dbReference>
<reference evidence="1 2" key="1">
    <citation type="submission" date="2019-06" db="EMBL/GenBank/DDBJ databases">
        <title>Gramella sabulilitoris sp. nov., isolated from a marine sand.</title>
        <authorList>
            <person name="Yoon J.-H."/>
        </authorList>
    </citation>
    <scope>NUCLEOTIDE SEQUENCE [LARGE SCALE GENOMIC DNA]</scope>
    <source>
        <strain evidence="1 2">HSMS-1</strain>
    </source>
</reference>
<organism evidence="1 2">
    <name type="scientific">Christiangramia sabulilitoris</name>
    <dbReference type="NCBI Taxonomy" id="2583991"/>
    <lineage>
        <taxon>Bacteria</taxon>
        <taxon>Pseudomonadati</taxon>
        <taxon>Bacteroidota</taxon>
        <taxon>Flavobacteriia</taxon>
        <taxon>Flavobacteriales</taxon>
        <taxon>Flavobacteriaceae</taxon>
        <taxon>Christiangramia</taxon>
    </lineage>
</organism>
<dbReference type="Proteomes" id="UP000315131">
    <property type="component" value="Unassembled WGS sequence"/>
</dbReference>
<proteinExistence type="predicted"/>
<dbReference type="OrthoDB" id="883248at2"/>
<evidence type="ECO:0008006" key="3">
    <source>
        <dbReference type="Google" id="ProtNLM"/>
    </source>
</evidence>
<name>A0A550I3V9_9FLAO</name>